<sequence>MQKLLITALLFMLGLWVWNEFFRAIPHLEERGVLKNFSVEPIQPISATFTVHDKRFVKPNRRVLHQASPMVGHFNDLAYVSNIDVLLLSQSLPAMQATLAFDQAKRCYQIEEQISQAEAEFLSTHIRHFSLIAANEKIANQIRRLKSGQKITLSGDLVTVHSGSTGQEFQVGTGSEYHAHCQLLRVTQLQQH</sequence>
<dbReference type="EMBL" id="PGOZ01000011">
    <property type="protein sequence ID" value="PJI32291.1"/>
    <property type="molecule type" value="Genomic_DNA"/>
</dbReference>
<accession>A0A2H9YR31</accession>
<dbReference type="EMBL" id="PHRG01000004">
    <property type="protein sequence ID" value="PJO75091.1"/>
    <property type="molecule type" value="Genomic_DNA"/>
</dbReference>
<dbReference type="Proteomes" id="UP000243446">
    <property type="component" value="Unassembled WGS sequence"/>
</dbReference>
<protein>
    <submittedName>
        <fullName evidence="1">Uncharacterized protein</fullName>
    </submittedName>
</protein>
<dbReference type="GeneID" id="97178430"/>
<dbReference type="AlphaFoldDB" id="A0A2H9UKR5"/>
<reference evidence="2 4" key="1">
    <citation type="submission" date="2017-11" db="EMBL/GenBank/DDBJ databases">
        <title>Revising the taxonomy of the Acinetobacter lwoffii group: the description of Acinetobacter pseudolwoffii sp. nov. and emended description of Acinetobacter lwoffii.</title>
        <authorList>
            <person name="Nemec A."/>
            <person name="Radolfova-Krizova L."/>
        </authorList>
    </citation>
    <scope>NUCLEOTIDE SEQUENCE [LARGE SCALE GENOMIC DNA]</scope>
    <source>
        <strain evidence="2 4">ANC 5044</strain>
    </source>
</reference>
<dbReference type="Proteomes" id="UP000242351">
    <property type="component" value="Unassembled WGS sequence"/>
</dbReference>
<evidence type="ECO:0000313" key="1">
    <source>
        <dbReference type="EMBL" id="PJI32291.1"/>
    </source>
</evidence>
<gene>
    <name evidence="1" type="ORF">CU320_09970</name>
    <name evidence="2" type="ORF">CWI32_09560</name>
</gene>
<organism evidence="1 3">
    <name type="scientific">Acinetobacter pseudolwoffii</name>
    <dbReference type="NCBI Taxonomy" id="2053287"/>
    <lineage>
        <taxon>Bacteria</taxon>
        <taxon>Pseudomonadati</taxon>
        <taxon>Pseudomonadota</taxon>
        <taxon>Gammaproteobacteria</taxon>
        <taxon>Moraxellales</taxon>
        <taxon>Moraxellaceae</taxon>
        <taxon>Acinetobacter</taxon>
    </lineage>
</organism>
<proteinExistence type="predicted"/>
<evidence type="ECO:0000313" key="2">
    <source>
        <dbReference type="EMBL" id="PJO75091.1"/>
    </source>
</evidence>
<reference evidence="1 3" key="2">
    <citation type="submission" date="2017-11" db="EMBL/GenBank/DDBJ databases">
        <authorList>
            <person name="Han C.G."/>
        </authorList>
    </citation>
    <scope>NUCLEOTIDE SEQUENCE [LARGE SCALE GENOMIC DNA]</scope>
    <source>
        <strain evidence="1 3">ANC 5347</strain>
    </source>
</reference>
<name>A0A2H9UKR5_9GAMM</name>
<evidence type="ECO:0000313" key="3">
    <source>
        <dbReference type="Proteomes" id="UP000242351"/>
    </source>
</evidence>
<dbReference type="RefSeq" id="WP_100357833.1">
    <property type="nucleotide sequence ID" value="NZ_CBDBYO010000001.1"/>
</dbReference>
<comment type="caution">
    <text evidence="1">The sequence shown here is derived from an EMBL/GenBank/DDBJ whole genome shotgun (WGS) entry which is preliminary data.</text>
</comment>
<accession>A0A2H9UKR5</accession>
<evidence type="ECO:0000313" key="4">
    <source>
        <dbReference type="Proteomes" id="UP000243446"/>
    </source>
</evidence>
<reference evidence="1 3" key="3">
    <citation type="submission" date="2017-12" db="EMBL/GenBank/DDBJ databases">
        <title>Revising the taxonomy of the Acinetobacter lwoffii group: the description of Acinetobacter pseudolwoffii sp. nov. and emended description of Acinetobacter lwoffii.</title>
        <authorList>
            <person name="Nemec A."/>
        </authorList>
    </citation>
    <scope>NUCLEOTIDE SEQUENCE [LARGE SCALE GENOMIC DNA]</scope>
    <source>
        <strain evidence="1 3">ANC 5347</strain>
    </source>
</reference>